<proteinExistence type="predicted"/>
<reference evidence="1 2" key="1">
    <citation type="journal article" date="2019" name="Sci. Rep.">
        <title>Orb-weaving spider Araneus ventricosus genome elucidates the spidroin gene catalogue.</title>
        <authorList>
            <person name="Kono N."/>
            <person name="Nakamura H."/>
            <person name="Ohtoshi R."/>
            <person name="Moran D.A.P."/>
            <person name="Shinohara A."/>
            <person name="Yoshida Y."/>
            <person name="Fujiwara M."/>
            <person name="Mori M."/>
            <person name="Tomita M."/>
            <person name="Arakawa K."/>
        </authorList>
    </citation>
    <scope>NUCLEOTIDE SEQUENCE [LARGE SCALE GENOMIC DNA]</scope>
</reference>
<keyword evidence="2" id="KW-1185">Reference proteome</keyword>
<dbReference type="EMBL" id="BGPR01014167">
    <property type="protein sequence ID" value="GBN64020.1"/>
    <property type="molecule type" value="Genomic_DNA"/>
</dbReference>
<dbReference type="AlphaFoldDB" id="A0A4Y2QL48"/>
<protein>
    <submittedName>
        <fullName evidence="1">Uncharacterized protein</fullName>
    </submittedName>
</protein>
<accession>A0A4Y2QL48</accession>
<dbReference type="Proteomes" id="UP000499080">
    <property type="component" value="Unassembled WGS sequence"/>
</dbReference>
<organism evidence="1 2">
    <name type="scientific">Araneus ventricosus</name>
    <name type="common">Orbweaver spider</name>
    <name type="synonym">Epeira ventricosa</name>
    <dbReference type="NCBI Taxonomy" id="182803"/>
    <lineage>
        <taxon>Eukaryota</taxon>
        <taxon>Metazoa</taxon>
        <taxon>Ecdysozoa</taxon>
        <taxon>Arthropoda</taxon>
        <taxon>Chelicerata</taxon>
        <taxon>Arachnida</taxon>
        <taxon>Araneae</taxon>
        <taxon>Araneomorphae</taxon>
        <taxon>Entelegynae</taxon>
        <taxon>Araneoidea</taxon>
        <taxon>Araneidae</taxon>
        <taxon>Araneus</taxon>
    </lineage>
</organism>
<evidence type="ECO:0000313" key="1">
    <source>
        <dbReference type="EMBL" id="GBN64020.1"/>
    </source>
</evidence>
<sequence length="116" mass="12936">MPSNSFNFCSNSSAFLSCLRPWWPSDCGTGGFHIQNPIPLKIRRVCVTGAIRRHGSKVLPLVWCESLERREVPSQVLSSSSYSGSKLRGMSQLSPRCLKTGELLELNQTKLNFFSS</sequence>
<name>A0A4Y2QL48_ARAVE</name>
<gene>
    <name evidence="1" type="ORF">AVEN_38732_1</name>
</gene>
<evidence type="ECO:0000313" key="2">
    <source>
        <dbReference type="Proteomes" id="UP000499080"/>
    </source>
</evidence>
<comment type="caution">
    <text evidence="1">The sequence shown here is derived from an EMBL/GenBank/DDBJ whole genome shotgun (WGS) entry which is preliminary data.</text>
</comment>